<sequence>MAQAYNPDHAIAAARRFVGCKWRHRGRTRFGIDCIGLLVKAMQAGGILMRDRVDYGREPWNDGLQKELFAHFGEPVTHPPKAGDVALIHLPDNPAPSHIGLIGELDGRLTLIHSASELNVCEHGLTDDWLSCIVARYRP</sequence>
<name>A0A139SXS1_9GAMM</name>
<gene>
    <name evidence="1" type="ORF">AXE65_08840</name>
</gene>
<dbReference type="InterPro" id="IPR038765">
    <property type="entry name" value="Papain-like_cys_pep_sf"/>
</dbReference>
<evidence type="ECO:0000313" key="2">
    <source>
        <dbReference type="Proteomes" id="UP000072660"/>
    </source>
</evidence>
<dbReference type="Gene3D" id="3.90.1720.10">
    <property type="entry name" value="endopeptidase domain like (from Nostoc punctiforme)"/>
    <property type="match status" value="1"/>
</dbReference>
<dbReference type="EMBL" id="LSZO01000012">
    <property type="protein sequence ID" value="KXU39379.1"/>
    <property type="molecule type" value="Genomic_DNA"/>
</dbReference>
<accession>A0A139SXS1</accession>
<dbReference type="Proteomes" id="UP000072660">
    <property type="component" value="Unassembled WGS sequence"/>
</dbReference>
<proteinExistence type="predicted"/>
<dbReference type="OrthoDB" id="6058745at2"/>
<evidence type="ECO:0008006" key="3">
    <source>
        <dbReference type="Google" id="ProtNLM"/>
    </source>
</evidence>
<evidence type="ECO:0000313" key="1">
    <source>
        <dbReference type="EMBL" id="KXU39379.1"/>
    </source>
</evidence>
<organism evidence="1 2">
    <name type="scientific">Ventosimonas gracilis</name>
    <dbReference type="NCBI Taxonomy" id="1680762"/>
    <lineage>
        <taxon>Bacteria</taxon>
        <taxon>Pseudomonadati</taxon>
        <taxon>Pseudomonadota</taxon>
        <taxon>Gammaproteobacteria</taxon>
        <taxon>Pseudomonadales</taxon>
        <taxon>Ventosimonadaceae</taxon>
        <taxon>Ventosimonas</taxon>
    </lineage>
</organism>
<reference evidence="1 2" key="1">
    <citation type="submission" date="2016-02" db="EMBL/GenBank/DDBJ databases">
        <authorList>
            <person name="Wen L."/>
            <person name="He K."/>
            <person name="Yang H."/>
        </authorList>
    </citation>
    <scope>NUCLEOTIDE SEQUENCE [LARGE SCALE GENOMIC DNA]</scope>
    <source>
        <strain evidence="1 2">CV58</strain>
    </source>
</reference>
<dbReference type="AlphaFoldDB" id="A0A139SXS1"/>
<protein>
    <recommendedName>
        <fullName evidence="3">NlpC/P60 domain-containing protein</fullName>
    </recommendedName>
</protein>
<comment type="caution">
    <text evidence="1">The sequence shown here is derived from an EMBL/GenBank/DDBJ whole genome shotgun (WGS) entry which is preliminary data.</text>
</comment>
<keyword evidence="2" id="KW-1185">Reference proteome</keyword>
<dbReference type="RefSeq" id="WP_068386634.1">
    <property type="nucleotide sequence ID" value="NZ_LSZO01000012.1"/>
</dbReference>
<dbReference type="SUPFAM" id="SSF54001">
    <property type="entry name" value="Cysteine proteinases"/>
    <property type="match status" value="1"/>
</dbReference>